<dbReference type="AlphaFoldDB" id="A0AAV6WCI4"/>
<evidence type="ECO:0000259" key="1">
    <source>
        <dbReference type="Pfam" id="PF12776"/>
    </source>
</evidence>
<dbReference type="Proteomes" id="UP000826271">
    <property type="component" value="Unassembled WGS sequence"/>
</dbReference>
<evidence type="ECO:0000313" key="2">
    <source>
        <dbReference type="EMBL" id="KAG8368384.1"/>
    </source>
</evidence>
<dbReference type="InterPro" id="IPR024752">
    <property type="entry name" value="Myb/SANT-like_dom"/>
</dbReference>
<keyword evidence="3" id="KW-1185">Reference proteome</keyword>
<dbReference type="Pfam" id="PF12776">
    <property type="entry name" value="Myb_DNA-bind_3"/>
    <property type="match status" value="1"/>
</dbReference>
<dbReference type="EMBL" id="WHWC01000015">
    <property type="protein sequence ID" value="KAG8368384.1"/>
    <property type="molecule type" value="Genomic_DNA"/>
</dbReference>
<organism evidence="2 3">
    <name type="scientific">Buddleja alternifolia</name>
    <dbReference type="NCBI Taxonomy" id="168488"/>
    <lineage>
        <taxon>Eukaryota</taxon>
        <taxon>Viridiplantae</taxon>
        <taxon>Streptophyta</taxon>
        <taxon>Embryophyta</taxon>
        <taxon>Tracheophyta</taxon>
        <taxon>Spermatophyta</taxon>
        <taxon>Magnoliopsida</taxon>
        <taxon>eudicotyledons</taxon>
        <taxon>Gunneridae</taxon>
        <taxon>Pentapetalae</taxon>
        <taxon>asterids</taxon>
        <taxon>lamiids</taxon>
        <taxon>Lamiales</taxon>
        <taxon>Scrophulariaceae</taxon>
        <taxon>Buddlejeae</taxon>
        <taxon>Buddleja</taxon>
    </lineage>
</organism>
<dbReference type="PANTHER" id="PTHR46250:SF15">
    <property type="entry name" value="OS01G0523800 PROTEIN"/>
    <property type="match status" value="1"/>
</dbReference>
<sequence length="142" mass="16614">MMRSSTARNKTKSTRRSWSYEEELVLVSALKELVVRGWKSDKGFMIGYQNFLEQLMIQAIPGTDIRAEPDINSKVHVWKKHHSSLATMLTRSGFGWNDTSNTIIVDDDQVWDNYVKTDINARTMRYKSWPLYNDWCEVFGKD</sequence>
<comment type="caution">
    <text evidence="2">The sequence shown here is derived from an EMBL/GenBank/DDBJ whole genome shotgun (WGS) entry which is preliminary data.</text>
</comment>
<gene>
    <name evidence="2" type="ORF">BUALT_Bualt15G0039900</name>
</gene>
<dbReference type="PANTHER" id="PTHR46250">
    <property type="entry name" value="MYB/SANT-LIKE DNA-BINDING DOMAIN PROTEIN-RELATED"/>
    <property type="match status" value="1"/>
</dbReference>
<feature type="domain" description="Myb/SANT-like" evidence="1">
    <location>
        <begin position="17"/>
        <end position="114"/>
    </location>
</feature>
<evidence type="ECO:0000313" key="3">
    <source>
        <dbReference type="Proteomes" id="UP000826271"/>
    </source>
</evidence>
<reference evidence="2" key="1">
    <citation type="submission" date="2019-10" db="EMBL/GenBank/DDBJ databases">
        <authorList>
            <person name="Zhang R."/>
            <person name="Pan Y."/>
            <person name="Wang J."/>
            <person name="Ma R."/>
            <person name="Yu S."/>
        </authorList>
    </citation>
    <scope>NUCLEOTIDE SEQUENCE</scope>
    <source>
        <strain evidence="2">LA-IB0</strain>
        <tissue evidence="2">Leaf</tissue>
    </source>
</reference>
<proteinExistence type="predicted"/>
<protein>
    <recommendedName>
        <fullName evidence="1">Myb/SANT-like domain-containing protein</fullName>
    </recommendedName>
</protein>
<accession>A0AAV6WCI4</accession>
<name>A0AAV6WCI4_9LAMI</name>